<dbReference type="EMBL" id="LSTO01000001">
    <property type="protein sequence ID" value="OWW22414.1"/>
    <property type="molecule type" value="Genomic_DNA"/>
</dbReference>
<evidence type="ECO:0000313" key="6">
    <source>
        <dbReference type="Proteomes" id="UP000197535"/>
    </source>
</evidence>
<dbReference type="PANTHER" id="PTHR46124">
    <property type="entry name" value="D-AMINOACYL-TRNA DEACYLASE"/>
    <property type="match status" value="1"/>
</dbReference>
<feature type="binding site" evidence="4">
    <location>
        <position position="8"/>
    </location>
    <ligand>
        <name>a divalent metal cation</name>
        <dbReference type="ChEBI" id="CHEBI:60240"/>
        <label>1</label>
    </ligand>
</feature>
<name>A0A254TIJ8_9BURK</name>
<dbReference type="GO" id="GO:0016788">
    <property type="term" value="F:hydrolase activity, acting on ester bonds"/>
    <property type="evidence" value="ECO:0007669"/>
    <property type="project" value="InterPro"/>
</dbReference>
<dbReference type="InterPro" id="IPR032466">
    <property type="entry name" value="Metal_Hydrolase"/>
</dbReference>
<dbReference type="Gene3D" id="3.20.20.140">
    <property type="entry name" value="Metal-dependent hydrolases"/>
    <property type="match status" value="1"/>
</dbReference>
<dbReference type="PIRSF" id="PIRSF005902">
    <property type="entry name" value="DNase_TatD"/>
    <property type="match status" value="1"/>
</dbReference>
<evidence type="ECO:0000256" key="3">
    <source>
        <dbReference type="ARBA" id="ARBA00022801"/>
    </source>
</evidence>
<organism evidence="5 6">
    <name type="scientific">Noviherbaspirillum denitrificans</name>
    <dbReference type="NCBI Taxonomy" id="1968433"/>
    <lineage>
        <taxon>Bacteria</taxon>
        <taxon>Pseudomonadati</taxon>
        <taxon>Pseudomonadota</taxon>
        <taxon>Betaproteobacteria</taxon>
        <taxon>Burkholderiales</taxon>
        <taxon>Oxalobacteraceae</taxon>
        <taxon>Noviherbaspirillum</taxon>
    </lineage>
</organism>
<dbReference type="RefSeq" id="WP_088709232.1">
    <property type="nucleotide sequence ID" value="NZ_LSTO01000001.1"/>
</dbReference>
<dbReference type="InterPro" id="IPR001130">
    <property type="entry name" value="TatD-like"/>
</dbReference>
<accession>A0A254TIJ8</accession>
<sequence>MWIDTHCHLDAAEFGDDPDAVALSAEQGGVSRIVIPAIARSNFNTVQALAGRQPNCVYALGIHPIYVPQAEEADLDALRCAIAGAMDDPRLVAVGEIGLDFFLPGLADGEMRDKQEFFYSEQLKIARDAGLPVLLHVRRSQDIVLKYLRRIDLPGGIAHAFNGSFQQAEEFIRLGFKLGFGGAMTFPRALQIRRLAAGVDVSALVLETDAPDISPLWLHPRRNSPEELPRIGAVLAELRGLPVEQVAEITSQNARSVLPRLT</sequence>
<evidence type="ECO:0000256" key="1">
    <source>
        <dbReference type="ARBA" id="ARBA00009275"/>
    </source>
</evidence>
<dbReference type="PANTHER" id="PTHR46124:SF2">
    <property type="entry name" value="D-AMINOACYL-TRNA DEACYLASE"/>
    <property type="match status" value="1"/>
</dbReference>
<protein>
    <submittedName>
        <fullName evidence="5">DNAase</fullName>
    </submittedName>
</protein>
<feature type="binding site" evidence="4">
    <location>
        <position position="136"/>
    </location>
    <ligand>
        <name>a divalent metal cation</name>
        <dbReference type="ChEBI" id="CHEBI:60240"/>
        <label>2</label>
    </ligand>
</feature>
<proteinExistence type="inferred from homology"/>
<evidence type="ECO:0000256" key="2">
    <source>
        <dbReference type="ARBA" id="ARBA00022723"/>
    </source>
</evidence>
<gene>
    <name evidence="5" type="ORF">AYR66_25880</name>
</gene>
<dbReference type="Pfam" id="PF01026">
    <property type="entry name" value="TatD_DNase"/>
    <property type="match status" value="1"/>
</dbReference>
<comment type="similarity">
    <text evidence="1">Belongs to the metallo-dependent hydrolases superfamily. TatD-type hydrolase family.</text>
</comment>
<dbReference type="SUPFAM" id="SSF51556">
    <property type="entry name" value="Metallo-dependent hydrolases"/>
    <property type="match status" value="1"/>
</dbReference>
<reference evidence="5 6" key="1">
    <citation type="submission" date="2016-02" db="EMBL/GenBank/DDBJ databases">
        <authorList>
            <person name="Wen L."/>
            <person name="He K."/>
            <person name="Yang H."/>
        </authorList>
    </citation>
    <scope>NUCLEOTIDE SEQUENCE [LARGE SCALE GENOMIC DNA]</scope>
    <source>
        <strain evidence="5 6">TSA40</strain>
    </source>
</reference>
<dbReference type="CDD" id="cd01310">
    <property type="entry name" value="TatD_DNAse"/>
    <property type="match status" value="1"/>
</dbReference>
<dbReference type="InterPro" id="IPR018228">
    <property type="entry name" value="DNase_TatD-rel_CS"/>
</dbReference>
<keyword evidence="2 4" id="KW-0479">Metal-binding</keyword>
<feature type="binding site" evidence="4">
    <location>
        <position position="96"/>
    </location>
    <ligand>
        <name>a divalent metal cation</name>
        <dbReference type="ChEBI" id="CHEBI:60240"/>
        <label>1</label>
    </ligand>
</feature>
<comment type="caution">
    <text evidence="5">The sequence shown here is derived from an EMBL/GenBank/DDBJ whole genome shotgun (WGS) entry which is preliminary data.</text>
</comment>
<evidence type="ECO:0000313" key="5">
    <source>
        <dbReference type="EMBL" id="OWW22414.1"/>
    </source>
</evidence>
<keyword evidence="6" id="KW-1185">Reference proteome</keyword>
<dbReference type="AlphaFoldDB" id="A0A254TIJ8"/>
<feature type="binding site" evidence="4">
    <location>
        <position position="159"/>
    </location>
    <ligand>
        <name>a divalent metal cation</name>
        <dbReference type="ChEBI" id="CHEBI:60240"/>
        <label>2</label>
    </ligand>
</feature>
<keyword evidence="3" id="KW-0378">Hydrolase</keyword>
<dbReference type="FunFam" id="3.20.20.140:FF:000005">
    <property type="entry name" value="TatD family hydrolase"/>
    <property type="match status" value="1"/>
</dbReference>
<dbReference type="OrthoDB" id="9810005at2"/>
<feature type="binding site" evidence="4">
    <location>
        <position position="6"/>
    </location>
    <ligand>
        <name>a divalent metal cation</name>
        <dbReference type="ChEBI" id="CHEBI:60240"/>
        <label>1</label>
    </ligand>
</feature>
<dbReference type="Proteomes" id="UP000197535">
    <property type="component" value="Unassembled WGS sequence"/>
</dbReference>
<dbReference type="GO" id="GO:0046872">
    <property type="term" value="F:metal ion binding"/>
    <property type="evidence" value="ECO:0007669"/>
    <property type="project" value="UniProtKB-KW"/>
</dbReference>
<evidence type="ECO:0000256" key="4">
    <source>
        <dbReference type="PIRSR" id="PIRSR005902-1"/>
    </source>
</evidence>
<feature type="binding site" evidence="4">
    <location>
        <position position="209"/>
    </location>
    <ligand>
        <name>a divalent metal cation</name>
        <dbReference type="ChEBI" id="CHEBI:60240"/>
        <label>1</label>
    </ligand>
</feature>
<dbReference type="PROSITE" id="PS01091">
    <property type="entry name" value="TATD_3"/>
    <property type="match status" value="1"/>
</dbReference>